<proteinExistence type="predicted"/>
<comment type="caution">
    <text evidence="2">The sequence shown here is derived from an EMBL/GenBank/DDBJ whole genome shotgun (WGS) entry which is preliminary data.</text>
</comment>
<dbReference type="Proteomes" id="UP001487740">
    <property type="component" value="Unassembled WGS sequence"/>
</dbReference>
<accession>A0AAW0USM2</accession>
<feature type="region of interest" description="Disordered" evidence="1">
    <location>
        <begin position="34"/>
        <end position="132"/>
    </location>
</feature>
<gene>
    <name evidence="2" type="ORF">O3P69_000701</name>
</gene>
<reference evidence="2 3" key="1">
    <citation type="submission" date="2023-03" db="EMBL/GenBank/DDBJ databases">
        <title>High-quality genome of Scylla paramamosain provides insights in environmental adaptation.</title>
        <authorList>
            <person name="Zhang L."/>
        </authorList>
    </citation>
    <scope>NUCLEOTIDE SEQUENCE [LARGE SCALE GENOMIC DNA]</scope>
    <source>
        <strain evidence="2">LZ_2023a</strain>
        <tissue evidence="2">Muscle</tissue>
    </source>
</reference>
<feature type="compositionally biased region" description="Pro residues" evidence="1">
    <location>
        <begin position="56"/>
        <end position="70"/>
    </location>
</feature>
<keyword evidence="3" id="KW-1185">Reference proteome</keyword>
<dbReference type="EMBL" id="JARAKH010000007">
    <property type="protein sequence ID" value="KAK8402461.1"/>
    <property type="molecule type" value="Genomic_DNA"/>
</dbReference>
<evidence type="ECO:0000256" key="1">
    <source>
        <dbReference type="SAM" id="MobiDB-lite"/>
    </source>
</evidence>
<name>A0AAW0USM2_SCYPA</name>
<organism evidence="2 3">
    <name type="scientific">Scylla paramamosain</name>
    <name type="common">Mud crab</name>
    <dbReference type="NCBI Taxonomy" id="85552"/>
    <lineage>
        <taxon>Eukaryota</taxon>
        <taxon>Metazoa</taxon>
        <taxon>Ecdysozoa</taxon>
        <taxon>Arthropoda</taxon>
        <taxon>Crustacea</taxon>
        <taxon>Multicrustacea</taxon>
        <taxon>Malacostraca</taxon>
        <taxon>Eumalacostraca</taxon>
        <taxon>Eucarida</taxon>
        <taxon>Decapoda</taxon>
        <taxon>Pleocyemata</taxon>
        <taxon>Brachyura</taxon>
        <taxon>Eubrachyura</taxon>
        <taxon>Portunoidea</taxon>
        <taxon>Portunidae</taxon>
        <taxon>Portuninae</taxon>
        <taxon>Scylla</taxon>
    </lineage>
</organism>
<protein>
    <submittedName>
        <fullName evidence="2">Uncharacterized protein</fullName>
    </submittedName>
</protein>
<sequence>MLQEHRAGDSTPQGHRYGWPWHLTCITTTGRPLVHAHHHHTLKPVPPSPLHLVQPHRPPPPSAPAPPVPPGGRITGVDDDASRNQQGAEGPHYLARRPASAAPRVTGAANPNPPRPCLLHPTSSVTVDLRAS</sequence>
<dbReference type="AlphaFoldDB" id="A0AAW0USM2"/>
<evidence type="ECO:0000313" key="2">
    <source>
        <dbReference type="EMBL" id="KAK8402461.1"/>
    </source>
</evidence>
<evidence type="ECO:0000313" key="3">
    <source>
        <dbReference type="Proteomes" id="UP001487740"/>
    </source>
</evidence>